<gene>
    <name evidence="10" type="primary">mrpB_3</name>
    <name evidence="10" type="ORF">L21SP5_02704</name>
</gene>
<proteinExistence type="inferred from homology"/>
<protein>
    <submittedName>
        <fullName evidence="10">Multiple resistance and pH homeostasis protein B</fullName>
    </submittedName>
</protein>
<sequence length="232" mass="24300">MVKNLHILLVLIGLGAIFYALTSDFESSDALSPVAEQYATQGPDEVGAANLVTAVVVTYRGLDTLGEVTILFLSAAIVAFFLKVTNGNGGKRIFRPVSEILQTAAKVLTPAIFLLGIYVFINGHLTPGGGFQGGAIVASGLVLMLLARPDMKISHTVIHVVESISGFAFVFIGILGIFYAGGFLDNSLISLGTFGTLLSAGAIPMIYIFVGLKVGAELSNIVGHLQESQNEA</sequence>
<evidence type="ECO:0000313" key="10">
    <source>
        <dbReference type="EMBL" id="ALO16327.1"/>
    </source>
</evidence>
<evidence type="ECO:0000256" key="5">
    <source>
        <dbReference type="ARBA" id="ARBA00022989"/>
    </source>
</evidence>
<dbReference type="PANTHER" id="PTHR33932:SF4">
    <property type="entry name" value="NA(+)_H(+) ANTIPORTER SUBUNIT B"/>
    <property type="match status" value="1"/>
</dbReference>
<feature type="domain" description="MrpA C-terminal/MbhE" evidence="9">
    <location>
        <begin position="13"/>
        <end position="82"/>
    </location>
</feature>
<dbReference type="InterPro" id="IPR050622">
    <property type="entry name" value="CPA3_antiporter_subunitB"/>
</dbReference>
<evidence type="ECO:0000259" key="8">
    <source>
        <dbReference type="Pfam" id="PF04039"/>
    </source>
</evidence>
<evidence type="ECO:0000256" key="2">
    <source>
        <dbReference type="ARBA" id="ARBA00009425"/>
    </source>
</evidence>
<name>A0A0S2I265_9BACT</name>
<dbReference type="KEGG" id="blq:L21SP5_02704"/>
<dbReference type="RefSeq" id="WP_057953711.1">
    <property type="nucleotide sequence ID" value="NZ_CP013118.1"/>
</dbReference>
<evidence type="ECO:0000256" key="6">
    <source>
        <dbReference type="ARBA" id="ARBA00023136"/>
    </source>
</evidence>
<evidence type="ECO:0000256" key="7">
    <source>
        <dbReference type="SAM" id="Phobius"/>
    </source>
</evidence>
<dbReference type="Proteomes" id="UP000064893">
    <property type="component" value="Chromosome"/>
</dbReference>
<comment type="subcellular location">
    <subcellularLocation>
        <location evidence="1">Cell membrane</location>
        <topology evidence="1">Multi-pass membrane protein</topology>
    </subcellularLocation>
</comment>
<feature type="transmembrane region" description="Helical" evidence="7">
    <location>
        <begin position="188"/>
        <end position="210"/>
    </location>
</feature>
<dbReference type="Pfam" id="PF04039">
    <property type="entry name" value="MnhB"/>
    <property type="match status" value="1"/>
</dbReference>
<dbReference type="Pfam" id="PF20501">
    <property type="entry name" value="MbhE"/>
    <property type="match status" value="1"/>
</dbReference>
<feature type="domain" description="Na+/H+ antiporter MnhB subunit-related protein" evidence="8">
    <location>
        <begin position="100"/>
        <end position="218"/>
    </location>
</feature>
<evidence type="ECO:0000313" key="11">
    <source>
        <dbReference type="Proteomes" id="UP000064893"/>
    </source>
</evidence>
<dbReference type="InterPro" id="IPR046806">
    <property type="entry name" value="MrpA_C/MbhE"/>
</dbReference>
<feature type="transmembrane region" description="Helical" evidence="7">
    <location>
        <begin position="159"/>
        <end position="182"/>
    </location>
</feature>
<keyword evidence="3" id="KW-1003">Cell membrane</keyword>
<accession>A0A0S2I265</accession>
<feature type="transmembrane region" description="Helical" evidence="7">
    <location>
        <begin position="64"/>
        <end position="82"/>
    </location>
</feature>
<dbReference type="AlphaFoldDB" id="A0A0S2I265"/>
<dbReference type="PANTHER" id="PTHR33932">
    <property type="entry name" value="NA(+)/H(+) ANTIPORTER SUBUNIT B"/>
    <property type="match status" value="1"/>
</dbReference>
<evidence type="ECO:0000259" key="9">
    <source>
        <dbReference type="Pfam" id="PF20501"/>
    </source>
</evidence>
<dbReference type="OrthoDB" id="9798859at2"/>
<feature type="transmembrane region" description="Helical" evidence="7">
    <location>
        <begin position="127"/>
        <end position="147"/>
    </location>
</feature>
<evidence type="ECO:0000256" key="1">
    <source>
        <dbReference type="ARBA" id="ARBA00004651"/>
    </source>
</evidence>
<organism evidence="10 11">
    <name type="scientific">Salinivirga cyanobacteriivorans</name>
    <dbReference type="NCBI Taxonomy" id="1307839"/>
    <lineage>
        <taxon>Bacteria</taxon>
        <taxon>Pseudomonadati</taxon>
        <taxon>Bacteroidota</taxon>
        <taxon>Bacteroidia</taxon>
        <taxon>Bacteroidales</taxon>
        <taxon>Salinivirgaceae</taxon>
        <taxon>Salinivirga</taxon>
    </lineage>
</organism>
<dbReference type="InterPro" id="IPR007182">
    <property type="entry name" value="MnhB"/>
</dbReference>
<evidence type="ECO:0000256" key="3">
    <source>
        <dbReference type="ARBA" id="ARBA00022475"/>
    </source>
</evidence>
<feature type="transmembrane region" description="Helical" evidence="7">
    <location>
        <begin position="103"/>
        <end position="121"/>
    </location>
</feature>
<dbReference type="EMBL" id="CP013118">
    <property type="protein sequence ID" value="ALO16327.1"/>
    <property type="molecule type" value="Genomic_DNA"/>
</dbReference>
<keyword evidence="6 7" id="KW-0472">Membrane</keyword>
<dbReference type="STRING" id="1307839.L21SP5_02704"/>
<dbReference type="GO" id="GO:0005886">
    <property type="term" value="C:plasma membrane"/>
    <property type="evidence" value="ECO:0007669"/>
    <property type="project" value="UniProtKB-SubCell"/>
</dbReference>
<comment type="similarity">
    <text evidence="2">Belongs to the CPA3 antiporters (TC 2.A.63) subunit B family.</text>
</comment>
<reference evidence="10 11" key="1">
    <citation type="submission" date="2015-11" db="EMBL/GenBank/DDBJ databases">
        <title>Description and complete genome sequence of a novel strain predominating in hypersaline microbial mats and representing a new family of the Bacteriodetes phylum.</title>
        <authorList>
            <person name="Spring S."/>
            <person name="Bunk B."/>
            <person name="Sproer C."/>
            <person name="Klenk H.-P."/>
        </authorList>
    </citation>
    <scope>NUCLEOTIDE SEQUENCE [LARGE SCALE GENOMIC DNA]</scope>
    <source>
        <strain evidence="10 11">L21-Spi-D4</strain>
    </source>
</reference>
<keyword evidence="11" id="KW-1185">Reference proteome</keyword>
<keyword evidence="4 7" id="KW-0812">Transmembrane</keyword>
<evidence type="ECO:0000256" key="4">
    <source>
        <dbReference type="ARBA" id="ARBA00022692"/>
    </source>
</evidence>
<keyword evidence="5 7" id="KW-1133">Transmembrane helix</keyword>